<name>A0A9X9Q204_GULGU</name>
<organism evidence="1 2">
    <name type="scientific">Gulo gulo</name>
    <name type="common">Wolverine</name>
    <name type="synonym">Gluton</name>
    <dbReference type="NCBI Taxonomy" id="48420"/>
    <lineage>
        <taxon>Eukaryota</taxon>
        <taxon>Metazoa</taxon>
        <taxon>Chordata</taxon>
        <taxon>Craniata</taxon>
        <taxon>Vertebrata</taxon>
        <taxon>Euteleostomi</taxon>
        <taxon>Mammalia</taxon>
        <taxon>Eutheria</taxon>
        <taxon>Laurasiatheria</taxon>
        <taxon>Carnivora</taxon>
        <taxon>Caniformia</taxon>
        <taxon>Musteloidea</taxon>
        <taxon>Mustelidae</taxon>
        <taxon>Guloninae</taxon>
        <taxon>Gulo</taxon>
    </lineage>
</organism>
<reference evidence="1 2" key="1">
    <citation type="submission" date="2018-10" db="EMBL/GenBank/DDBJ databases">
        <authorList>
            <person name="Ekblom R."/>
            <person name="Jareborg N."/>
        </authorList>
    </citation>
    <scope>NUCLEOTIDE SEQUENCE [LARGE SCALE GENOMIC DNA]</scope>
    <source>
        <tissue evidence="1">Muscle</tissue>
    </source>
</reference>
<accession>A0A9X9Q204</accession>
<keyword evidence="2" id="KW-1185">Reference proteome</keyword>
<comment type="caution">
    <text evidence="1">The sequence shown here is derived from an EMBL/GenBank/DDBJ whole genome shotgun (WGS) entry which is preliminary data.</text>
</comment>
<dbReference type="EMBL" id="CYRY02021795">
    <property type="protein sequence ID" value="VCW97425.1"/>
    <property type="molecule type" value="Genomic_DNA"/>
</dbReference>
<protein>
    <submittedName>
        <fullName evidence="1">Uncharacterized protein</fullName>
    </submittedName>
</protein>
<dbReference type="AlphaFoldDB" id="A0A9X9Q204"/>
<proteinExistence type="predicted"/>
<dbReference type="Proteomes" id="UP000269945">
    <property type="component" value="Unassembled WGS sequence"/>
</dbReference>
<evidence type="ECO:0000313" key="1">
    <source>
        <dbReference type="EMBL" id="VCW97425.1"/>
    </source>
</evidence>
<sequence length="44" mass="5081">MEIATRWRIISPQKKIEEQLLQLSGRMAYKTFASLLISSSRDAI</sequence>
<gene>
    <name evidence="1" type="ORF">BN2614_LOCUS1</name>
</gene>
<evidence type="ECO:0000313" key="2">
    <source>
        <dbReference type="Proteomes" id="UP000269945"/>
    </source>
</evidence>